<gene>
    <name evidence="1" type="ORF">WISP_56208</name>
</gene>
<evidence type="ECO:0000313" key="1">
    <source>
        <dbReference type="EMBL" id="KAJ7419020.1"/>
    </source>
</evidence>
<proteinExistence type="predicted"/>
<name>A0ABQ9DCK8_9PASS</name>
<evidence type="ECO:0000313" key="2">
    <source>
        <dbReference type="Proteomes" id="UP001145742"/>
    </source>
</evidence>
<accession>A0ABQ9DCK8</accession>
<dbReference type="Proteomes" id="UP001145742">
    <property type="component" value="Unassembled WGS sequence"/>
</dbReference>
<dbReference type="EMBL" id="WHWB01033560">
    <property type="protein sequence ID" value="KAJ7419020.1"/>
    <property type="molecule type" value="Genomic_DNA"/>
</dbReference>
<keyword evidence="2" id="KW-1185">Reference proteome</keyword>
<organism evidence="1 2">
    <name type="scientific">Willisornis vidua</name>
    <name type="common">Xingu scale-backed antbird</name>
    <dbReference type="NCBI Taxonomy" id="1566151"/>
    <lineage>
        <taxon>Eukaryota</taxon>
        <taxon>Metazoa</taxon>
        <taxon>Chordata</taxon>
        <taxon>Craniata</taxon>
        <taxon>Vertebrata</taxon>
        <taxon>Euteleostomi</taxon>
        <taxon>Archelosauria</taxon>
        <taxon>Archosauria</taxon>
        <taxon>Dinosauria</taxon>
        <taxon>Saurischia</taxon>
        <taxon>Theropoda</taxon>
        <taxon>Coelurosauria</taxon>
        <taxon>Aves</taxon>
        <taxon>Neognathae</taxon>
        <taxon>Neoaves</taxon>
        <taxon>Telluraves</taxon>
        <taxon>Australaves</taxon>
        <taxon>Passeriformes</taxon>
        <taxon>Thamnophilidae</taxon>
        <taxon>Willisornis</taxon>
    </lineage>
</organism>
<protein>
    <submittedName>
        <fullName evidence="1">Uncharacterized protein</fullName>
    </submittedName>
</protein>
<comment type="caution">
    <text evidence="1">The sequence shown here is derived from an EMBL/GenBank/DDBJ whole genome shotgun (WGS) entry which is preliminary data.</text>
</comment>
<sequence length="142" mass="16619">MQREQQVVFTLTPARLSKQLLIKASEKLMKCKLDKWMVRWTETWLSCRVQRALGSSAKSSWRPVITGASQWEIMPNTSTWDLDNRTKCNLARWQDIQNPEECLIYEISDSEGPQQSREMGYQDPTEFTVWKATSQEKDLGSW</sequence>
<reference evidence="1" key="1">
    <citation type="submission" date="2019-10" db="EMBL/GenBank/DDBJ databases">
        <authorList>
            <person name="Soares A.E.R."/>
            <person name="Aleixo A."/>
            <person name="Schneider P."/>
            <person name="Miyaki C.Y."/>
            <person name="Schneider M.P."/>
            <person name="Mello C."/>
            <person name="Vasconcelos A.T.R."/>
        </authorList>
    </citation>
    <scope>NUCLEOTIDE SEQUENCE</scope>
    <source>
        <tissue evidence="1">Muscle</tissue>
    </source>
</reference>